<dbReference type="AlphaFoldDB" id="A0A804MNR6"/>
<name>A0A804MNR6_MAIZE</name>
<keyword evidence="3" id="KW-1185">Reference proteome</keyword>
<reference evidence="2" key="2">
    <citation type="submission" date="2019-07" db="EMBL/GenBank/DDBJ databases">
        <authorList>
            <person name="Seetharam A."/>
            <person name="Woodhouse M."/>
            <person name="Cannon E."/>
        </authorList>
    </citation>
    <scope>NUCLEOTIDE SEQUENCE [LARGE SCALE GENOMIC DNA]</scope>
    <source>
        <strain evidence="2">cv. B73</strain>
    </source>
</reference>
<organism evidence="2 3">
    <name type="scientific">Zea mays</name>
    <name type="common">Maize</name>
    <dbReference type="NCBI Taxonomy" id="4577"/>
    <lineage>
        <taxon>Eukaryota</taxon>
        <taxon>Viridiplantae</taxon>
        <taxon>Streptophyta</taxon>
        <taxon>Embryophyta</taxon>
        <taxon>Tracheophyta</taxon>
        <taxon>Spermatophyta</taxon>
        <taxon>Magnoliopsida</taxon>
        <taxon>Liliopsida</taxon>
        <taxon>Poales</taxon>
        <taxon>Poaceae</taxon>
        <taxon>PACMAD clade</taxon>
        <taxon>Panicoideae</taxon>
        <taxon>Andropogonodae</taxon>
        <taxon>Andropogoneae</taxon>
        <taxon>Tripsacinae</taxon>
        <taxon>Zea</taxon>
    </lineage>
</organism>
<dbReference type="InParanoid" id="A0A804MNR6"/>
<evidence type="ECO:0000313" key="2">
    <source>
        <dbReference type="EnsemblPlants" id="Zm00001eb100560_P001"/>
    </source>
</evidence>
<evidence type="ECO:0000256" key="1">
    <source>
        <dbReference type="SAM" id="MobiDB-lite"/>
    </source>
</evidence>
<proteinExistence type="predicted"/>
<dbReference type="Gramene" id="Zm00001eb100560_T001">
    <property type="protein sequence ID" value="Zm00001eb100560_P001"/>
    <property type="gene ID" value="Zm00001eb100560"/>
</dbReference>
<reference evidence="2" key="3">
    <citation type="submission" date="2021-05" db="UniProtKB">
        <authorList>
            <consortium name="EnsemblPlants"/>
        </authorList>
    </citation>
    <scope>IDENTIFICATION</scope>
    <source>
        <strain evidence="2">cv. B73</strain>
    </source>
</reference>
<sequence length="148" mass="15820">MSSSQKVLSKTLINVVVASSGRARMLPMDHDVLFPGKWCFEANLSVAWAFEISSCSTPASTLNSFTASTHRLAPPGEPRSAPTFVWRALQVTSQVYIGLPCAPCSPFTILSPPVMSTIGKARHSDTMSGARMSTSPPGSCSQVTRQKC</sequence>
<feature type="region of interest" description="Disordered" evidence="1">
    <location>
        <begin position="120"/>
        <end position="148"/>
    </location>
</feature>
<evidence type="ECO:0000313" key="3">
    <source>
        <dbReference type="Proteomes" id="UP000007305"/>
    </source>
</evidence>
<dbReference type="EnsemblPlants" id="Zm00001eb100560_T001">
    <property type="protein sequence ID" value="Zm00001eb100560_P001"/>
    <property type="gene ID" value="Zm00001eb100560"/>
</dbReference>
<feature type="compositionally biased region" description="Polar residues" evidence="1">
    <location>
        <begin position="131"/>
        <end position="148"/>
    </location>
</feature>
<protein>
    <submittedName>
        <fullName evidence="2">Uncharacterized protein</fullName>
    </submittedName>
</protein>
<accession>A0A804MNR6</accession>
<reference evidence="3" key="1">
    <citation type="submission" date="2015-12" db="EMBL/GenBank/DDBJ databases">
        <title>Update maize B73 reference genome by single molecule sequencing technologies.</title>
        <authorList>
            <consortium name="Maize Genome Sequencing Project"/>
            <person name="Ware D."/>
        </authorList>
    </citation>
    <scope>NUCLEOTIDE SEQUENCE [LARGE SCALE GENOMIC DNA]</scope>
    <source>
        <strain evidence="3">cv. B73</strain>
    </source>
</reference>
<dbReference type="Proteomes" id="UP000007305">
    <property type="component" value="Chromosome 2"/>
</dbReference>